<evidence type="ECO:0000256" key="2">
    <source>
        <dbReference type="RuleBase" id="RU363013"/>
    </source>
</evidence>
<dbReference type="Pfam" id="PF00121">
    <property type="entry name" value="TIM"/>
    <property type="match status" value="1"/>
</dbReference>
<comment type="pathway">
    <text evidence="2">Carbohydrate biosynthesis; gluconeogenesis.</text>
</comment>
<dbReference type="GO" id="GO:0006096">
    <property type="term" value="P:glycolytic process"/>
    <property type="evidence" value="ECO:0007669"/>
    <property type="project" value="UniProtKB-UniPathway"/>
</dbReference>
<sequence>MSHRTDAAAPAPPRVSVGMSLKMYFGHHQAQQWFRQVADGLRSRPAVAAGAVDVFVVPTYLQIPAALRTFAGSGVRIGAQDVAAEDSGAYTGEVSAAELAEVGVTLAEVGHAERRRLFGEDDAAVAAKTAAALRHGIRPLLCLGEPDRSPAPQAAATVQDQLLSALHDAPRGALTIAYEPVWAIGAPAPAPLEHVRAVARHLSSVLAGLPERAGSTVIYGGSAGPGLLTELGDDVDGVFLGRFAHDPAAFLAVVDEAVALTGWAADEVTA</sequence>
<comment type="catalytic activity">
    <reaction evidence="2">
        <text>D-glyceraldehyde 3-phosphate = dihydroxyacetone phosphate</text>
        <dbReference type="Rhea" id="RHEA:18585"/>
        <dbReference type="ChEBI" id="CHEBI:57642"/>
        <dbReference type="ChEBI" id="CHEBI:59776"/>
        <dbReference type="EC" id="5.3.1.1"/>
    </reaction>
</comment>
<evidence type="ECO:0000313" key="3">
    <source>
        <dbReference type="EMBL" id="TXR55773.1"/>
    </source>
</evidence>
<keyword evidence="2" id="KW-0312">Gluconeogenesis</keyword>
<dbReference type="Proteomes" id="UP000321234">
    <property type="component" value="Unassembled WGS sequence"/>
</dbReference>
<dbReference type="OrthoDB" id="9809429at2"/>
<dbReference type="PROSITE" id="PS51440">
    <property type="entry name" value="TIM_2"/>
    <property type="match status" value="1"/>
</dbReference>
<dbReference type="EMBL" id="VKAC01000007">
    <property type="protein sequence ID" value="TXR55773.1"/>
    <property type="molecule type" value="Genomic_DNA"/>
</dbReference>
<dbReference type="UniPathway" id="UPA00109">
    <property type="reaction ID" value="UER00189"/>
</dbReference>
<dbReference type="Gene3D" id="3.20.20.70">
    <property type="entry name" value="Aldolase class I"/>
    <property type="match status" value="1"/>
</dbReference>
<dbReference type="UniPathway" id="UPA00138"/>
<dbReference type="EC" id="5.3.1.1" evidence="2"/>
<evidence type="ECO:0000313" key="4">
    <source>
        <dbReference type="Proteomes" id="UP000321234"/>
    </source>
</evidence>
<keyword evidence="4" id="KW-1185">Reference proteome</keyword>
<dbReference type="GO" id="GO:0046166">
    <property type="term" value="P:glyceraldehyde-3-phosphate biosynthetic process"/>
    <property type="evidence" value="ECO:0007669"/>
    <property type="project" value="TreeGrafter"/>
</dbReference>
<dbReference type="SUPFAM" id="SSF51351">
    <property type="entry name" value="Triosephosphate isomerase (TIM)"/>
    <property type="match status" value="1"/>
</dbReference>
<comment type="caution">
    <text evidence="3">The sequence shown here is derived from an EMBL/GenBank/DDBJ whole genome shotgun (WGS) entry which is preliminary data.</text>
</comment>
<evidence type="ECO:0000256" key="1">
    <source>
        <dbReference type="ARBA" id="ARBA00023235"/>
    </source>
</evidence>
<dbReference type="GO" id="GO:0004807">
    <property type="term" value="F:triose-phosphate isomerase activity"/>
    <property type="evidence" value="ECO:0007669"/>
    <property type="project" value="UniProtKB-EC"/>
</dbReference>
<keyword evidence="1 2" id="KW-0413">Isomerase</keyword>
<reference evidence="3 4" key="1">
    <citation type="submission" date="2019-07" db="EMBL/GenBank/DDBJ databases">
        <title>Quadrisphaera sp. strain DD2A genome sequencing and assembly.</title>
        <authorList>
            <person name="Kim I."/>
        </authorList>
    </citation>
    <scope>NUCLEOTIDE SEQUENCE [LARGE SCALE GENOMIC DNA]</scope>
    <source>
        <strain evidence="3 4">DD2A</strain>
    </source>
</reference>
<accession>A0A5C8ZEZ8</accession>
<dbReference type="PANTHER" id="PTHR21139:SF2">
    <property type="entry name" value="TRIOSEPHOSPHATE ISOMERASE"/>
    <property type="match status" value="1"/>
</dbReference>
<dbReference type="GO" id="GO:0019563">
    <property type="term" value="P:glycerol catabolic process"/>
    <property type="evidence" value="ECO:0007669"/>
    <property type="project" value="TreeGrafter"/>
</dbReference>
<keyword evidence="2" id="KW-0963">Cytoplasm</keyword>
<keyword evidence="2" id="KW-0324">Glycolysis</keyword>
<dbReference type="InterPro" id="IPR000652">
    <property type="entry name" value="Triosephosphate_isomerase"/>
</dbReference>
<comment type="subcellular location">
    <subcellularLocation>
        <location evidence="2">Cytoplasm</location>
    </subcellularLocation>
</comment>
<protein>
    <recommendedName>
        <fullName evidence="2">Triosephosphate isomerase</fullName>
        <ecNumber evidence="2">5.3.1.1</ecNumber>
    </recommendedName>
</protein>
<name>A0A5C8ZEZ8_9ACTN</name>
<proteinExistence type="inferred from homology"/>
<dbReference type="AlphaFoldDB" id="A0A5C8ZEZ8"/>
<dbReference type="PANTHER" id="PTHR21139">
    <property type="entry name" value="TRIOSEPHOSPHATE ISOMERASE"/>
    <property type="match status" value="1"/>
</dbReference>
<dbReference type="GO" id="GO:0006094">
    <property type="term" value="P:gluconeogenesis"/>
    <property type="evidence" value="ECO:0007669"/>
    <property type="project" value="UniProtKB-UniPathway"/>
</dbReference>
<dbReference type="GO" id="GO:0005829">
    <property type="term" value="C:cytosol"/>
    <property type="evidence" value="ECO:0007669"/>
    <property type="project" value="TreeGrafter"/>
</dbReference>
<dbReference type="CDD" id="cd00311">
    <property type="entry name" value="TIM"/>
    <property type="match status" value="1"/>
</dbReference>
<dbReference type="InterPro" id="IPR013785">
    <property type="entry name" value="Aldolase_TIM"/>
</dbReference>
<dbReference type="InterPro" id="IPR035990">
    <property type="entry name" value="TIM_sf"/>
</dbReference>
<comment type="similarity">
    <text evidence="2">Belongs to the triosephosphate isomerase family.</text>
</comment>
<comment type="pathway">
    <text evidence="2">Carbohydrate degradation; glycolysis; D-glyceraldehyde 3-phosphate from glycerone phosphate: step 1/1.</text>
</comment>
<comment type="subunit">
    <text evidence="2">Homodimer.</text>
</comment>
<organism evidence="3 4">
    <name type="scientific">Quadrisphaera setariae</name>
    <dbReference type="NCBI Taxonomy" id="2593304"/>
    <lineage>
        <taxon>Bacteria</taxon>
        <taxon>Bacillati</taxon>
        <taxon>Actinomycetota</taxon>
        <taxon>Actinomycetes</taxon>
        <taxon>Kineosporiales</taxon>
        <taxon>Kineosporiaceae</taxon>
        <taxon>Quadrisphaera</taxon>
    </lineage>
</organism>
<gene>
    <name evidence="3" type="ORF">FMM08_13205</name>
</gene>